<evidence type="ECO:0000313" key="2">
    <source>
        <dbReference type="Proteomes" id="UP001500902"/>
    </source>
</evidence>
<proteinExistence type="predicted"/>
<evidence type="ECO:0000313" key="1">
    <source>
        <dbReference type="EMBL" id="GAA3668070.1"/>
    </source>
</evidence>
<gene>
    <name evidence="1" type="ORF">GCM10022224_035330</name>
</gene>
<dbReference type="Proteomes" id="UP001500902">
    <property type="component" value="Unassembled WGS sequence"/>
</dbReference>
<reference evidence="2" key="1">
    <citation type="journal article" date="2019" name="Int. J. Syst. Evol. Microbiol.">
        <title>The Global Catalogue of Microorganisms (GCM) 10K type strain sequencing project: providing services to taxonomists for standard genome sequencing and annotation.</title>
        <authorList>
            <consortium name="The Broad Institute Genomics Platform"/>
            <consortium name="The Broad Institute Genome Sequencing Center for Infectious Disease"/>
            <person name="Wu L."/>
            <person name="Ma J."/>
        </authorList>
    </citation>
    <scope>NUCLEOTIDE SEQUENCE [LARGE SCALE GENOMIC DNA]</scope>
    <source>
        <strain evidence="2">JCM 16904</strain>
    </source>
</reference>
<dbReference type="EMBL" id="BAAAZP010000070">
    <property type="protein sequence ID" value="GAA3668070.1"/>
    <property type="molecule type" value="Genomic_DNA"/>
</dbReference>
<keyword evidence="2" id="KW-1185">Reference proteome</keyword>
<accession>A0ABP7BTE1</accession>
<comment type="caution">
    <text evidence="1">The sequence shown here is derived from an EMBL/GenBank/DDBJ whole genome shotgun (WGS) entry which is preliminary data.</text>
</comment>
<sequence length="41" mass="4474">MSVKKIQEALDHAQSSTTDIYLTAARRLEDDPSDLVAAAIE</sequence>
<dbReference type="RefSeq" id="WP_344878361.1">
    <property type="nucleotide sequence ID" value="NZ_BAAAZP010000070.1"/>
</dbReference>
<evidence type="ECO:0008006" key="3">
    <source>
        <dbReference type="Google" id="ProtNLM"/>
    </source>
</evidence>
<name>A0ABP7BTE1_9ACTN</name>
<organism evidence="1 2">
    <name type="scientific">Nonomuraea antimicrobica</name>
    <dbReference type="NCBI Taxonomy" id="561173"/>
    <lineage>
        <taxon>Bacteria</taxon>
        <taxon>Bacillati</taxon>
        <taxon>Actinomycetota</taxon>
        <taxon>Actinomycetes</taxon>
        <taxon>Streptosporangiales</taxon>
        <taxon>Streptosporangiaceae</taxon>
        <taxon>Nonomuraea</taxon>
    </lineage>
</organism>
<protein>
    <recommendedName>
        <fullName evidence="3">Integrase</fullName>
    </recommendedName>
</protein>